<dbReference type="GO" id="GO:0051301">
    <property type="term" value="P:cell division"/>
    <property type="evidence" value="ECO:0007669"/>
    <property type="project" value="UniProtKB-KW"/>
</dbReference>
<keyword evidence="2" id="KW-0132">Cell division</keyword>
<dbReference type="EMBL" id="JWHL01000013">
    <property type="protein sequence ID" value="MBR1369435.1"/>
    <property type="molecule type" value="Genomic_DNA"/>
</dbReference>
<keyword evidence="2" id="KW-0131">Cell cycle</keyword>
<gene>
    <name evidence="2" type="ORF">RJ53_07985</name>
</gene>
<proteinExistence type="predicted"/>
<comment type="caution">
    <text evidence="2">The sequence shown here is derived from an EMBL/GenBank/DDBJ whole genome shotgun (WGS) entry which is preliminary data.</text>
</comment>
<evidence type="ECO:0000313" key="3">
    <source>
        <dbReference type="Proteomes" id="UP000730161"/>
    </source>
</evidence>
<feature type="non-terminal residue" evidence="2">
    <location>
        <position position="1"/>
    </location>
</feature>
<dbReference type="AlphaFoldDB" id="A0A8J7WA57"/>
<evidence type="ECO:0000259" key="1">
    <source>
        <dbReference type="Pfam" id="PF11972"/>
    </source>
</evidence>
<keyword evidence="3" id="KW-1185">Reference proteome</keyword>
<reference evidence="2" key="1">
    <citation type="submission" date="2014-12" db="EMBL/GenBank/DDBJ databases">
        <authorList>
            <person name="Huang H.-H."/>
            <person name="Chen S.-C."/>
            <person name="Lai M.-C."/>
        </authorList>
    </citation>
    <scope>NUCLEOTIDE SEQUENCE</scope>
    <source>
        <strain evidence="2">K1F9705b</strain>
    </source>
</reference>
<dbReference type="SUPFAM" id="SSF46785">
    <property type="entry name" value="Winged helix' DNA-binding domain"/>
    <property type="match status" value="1"/>
</dbReference>
<dbReference type="InterPro" id="IPR036390">
    <property type="entry name" value="WH_DNA-bd_sf"/>
</dbReference>
<feature type="domain" description="HTH DNA binding" evidence="1">
    <location>
        <begin position="51"/>
        <end position="101"/>
    </location>
</feature>
<organism evidence="2 3">
    <name type="scientific">Methanocalculus chunghsingensis</name>
    <dbReference type="NCBI Taxonomy" id="156457"/>
    <lineage>
        <taxon>Archaea</taxon>
        <taxon>Methanobacteriati</taxon>
        <taxon>Methanobacteriota</taxon>
        <taxon>Stenosarchaea group</taxon>
        <taxon>Methanomicrobia</taxon>
        <taxon>Methanomicrobiales</taxon>
        <taxon>Methanocalculaceae</taxon>
        <taxon>Methanocalculus</taxon>
    </lineage>
</organism>
<accession>A0A8J7WA57</accession>
<dbReference type="InterPro" id="IPR021068">
    <property type="entry name" value="HTH_DNA-bd"/>
</dbReference>
<protein>
    <submittedName>
        <fullName evidence="2">Cell division protein Fic</fullName>
    </submittedName>
</protein>
<name>A0A8J7WA57_9EURY</name>
<dbReference type="RefSeq" id="WP_281412437.1">
    <property type="nucleotide sequence ID" value="NZ_JWHL01000013.1"/>
</dbReference>
<dbReference type="Pfam" id="PF11972">
    <property type="entry name" value="HTH_13"/>
    <property type="match status" value="1"/>
</dbReference>
<dbReference type="Proteomes" id="UP000730161">
    <property type="component" value="Unassembled WGS sequence"/>
</dbReference>
<evidence type="ECO:0000313" key="2">
    <source>
        <dbReference type="EMBL" id="MBR1369435.1"/>
    </source>
</evidence>
<sequence>STPPLPLAFFLQGVIDVSNNSIETAKKIIQLKETLIERLLEKNIGGVYAVKLIDTLFDRPIITIGQVTEELRISRQSATNLVGKFEKIGILEEITGKERYKQYMFVDYVRIIEEGTRI</sequence>